<feature type="domain" description="C-type lectin" evidence="1">
    <location>
        <begin position="18"/>
        <end position="117"/>
    </location>
</feature>
<comment type="caution">
    <text evidence="2">The sequence shown here is derived from an EMBL/GenBank/DDBJ whole genome shotgun (WGS) entry which is preliminary data.</text>
</comment>
<proteinExistence type="predicted"/>
<dbReference type="InterPro" id="IPR016186">
    <property type="entry name" value="C-type_lectin-like/link_sf"/>
</dbReference>
<dbReference type="SUPFAM" id="SSF56436">
    <property type="entry name" value="C-type lectin-like"/>
    <property type="match status" value="2"/>
</dbReference>
<reference evidence="3" key="1">
    <citation type="submission" date="2024-04" db="EMBL/GenBank/DDBJ databases">
        <title>Salinicola lusitanus LLJ914,a marine bacterium isolated from the Okinawa Trough.</title>
        <authorList>
            <person name="Li J."/>
        </authorList>
    </citation>
    <scope>NUCLEOTIDE SEQUENCE [LARGE SCALE GENOMIC DNA]</scope>
</reference>
<evidence type="ECO:0000313" key="3">
    <source>
        <dbReference type="Proteomes" id="UP001460270"/>
    </source>
</evidence>
<dbReference type="InterPro" id="IPR001304">
    <property type="entry name" value="C-type_lectin-like"/>
</dbReference>
<organism evidence="2 3">
    <name type="scientific">Mugilogobius chulae</name>
    <name type="common">yellowstripe goby</name>
    <dbReference type="NCBI Taxonomy" id="88201"/>
    <lineage>
        <taxon>Eukaryota</taxon>
        <taxon>Metazoa</taxon>
        <taxon>Chordata</taxon>
        <taxon>Craniata</taxon>
        <taxon>Vertebrata</taxon>
        <taxon>Euteleostomi</taxon>
        <taxon>Actinopterygii</taxon>
        <taxon>Neopterygii</taxon>
        <taxon>Teleostei</taxon>
        <taxon>Neoteleostei</taxon>
        <taxon>Acanthomorphata</taxon>
        <taxon>Gobiaria</taxon>
        <taxon>Gobiiformes</taxon>
        <taxon>Gobioidei</taxon>
        <taxon>Gobiidae</taxon>
        <taxon>Gobionellinae</taxon>
        <taxon>Mugilogobius</taxon>
    </lineage>
</organism>
<evidence type="ECO:0000259" key="1">
    <source>
        <dbReference type="PROSITE" id="PS50041"/>
    </source>
</evidence>
<accession>A0AAW0Q2Z2</accession>
<dbReference type="InterPro" id="IPR016187">
    <property type="entry name" value="CTDL_fold"/>
</dbReference>
<dbReference type="Gene3D" id="3.10.100.10">
    <property type="entry name" value="Mannose-Binding Protein A, subunit A"/>
    <property type="match status" value="2"/>
</dbReference>
<dbReference type="PANTHER" id="PTHR45784:SF3">
    <property type="entry name" value="C-TYPE LECTIN DOMAIN FAMILY 4 MEMBER K-LIKE-RELATED"/>
    <property type="match status" value="1"/>
</dbReference>
<dbReference type="SMART" id="SM00034">
    <property type="entry name" value="CLECT"/>
    <property type="match status" value="2"/>
</dbReference>
<feature type="domain" description="C-type lectin" evidence="1">
    <location>
        <begin position="121"/>
        <end position="228"/>
    </location>
</feature>
<dbReference type="PROSITE" id="PS50041">
    <property type="entry name" value="C_TYPE_LECTIN_2"/>
    <property type="match status" value="2"/>
</dbReference>
<evidence type="ECO:0000313" key="2">
    <source>
        <dbReference type="EMBL" id="KAK7944897.1"/>
    </source>
</evidence>
<sequence length="283" mass="32182">MSSFSKTRVETAGYKDCVYGQHYLYIDLHKTWHDAQKYCRENYLDLAILHNMEDIQLLSRPAAFSSAYAWTGLSDEEANWSKPWGAPTTRGTGARRMSSAGIWRDVNCNDNMLTVCFTKTESKTTFTYLNIAQSWSSAVNYCRQHYTDLAMIEDAQTDSLVKSLASGVNVWIGLTRVPWIWADGASLTYNMWQGGKPINTGTQHCVKEDATHRWVTASCSELNPFICIEVSFHISKFTVRFQSSANLTDPFLQSQILQKLVQVLEAHSVRLSKPNWSIQPRKL</sequence>
<gene>
    <name evidence="2" type="ORF">WMY93_000625</name>
</gene>
<dbReference type="AlphaFoldDB" id="A0AAW0Q2Z2"/>
<name>A0AAW0Q2Z2_9GOBI</name>
<dbReference type="EMBL" id="JBBPFD010000001">
    <property type="protein sequence ID" value="KAK7944897.1"/>
    <property type="molecule type" value="Genomic_DNA"/>
</dbReference>
<keyword evidence="3" id="KW-1185">Reference proteome</keyword>
<dbReference type="Proteomes" id="UP001460270">
    <property type="component" value="Unassembled WGS sequence"/>
</dbReference>
<dbReference type="PANTHER" id="PTHR45784">
    <property type="entry name" value="C-TYPE LECTIN DOMAIN FAMILY 20 MEMBER A-RELATED"/>
    <property type="match status" value="1"/>
</dbReference>
<dbReference type="Pfam" id="PF00059">
    <property type="entry name" value="Lectin_C"/>
    <property type="match status" value="2"/>
</dbReference>
<protein>
    <recommendedName>
        <fullName evidence="1">C-type lectin domain-containing protein</fullName>
    </recommendedName>
</protein>